<proteinExistence type="predicted"/>
<accession>A0A9D2H3E6</accession>
<dbReference type="GO" id="GO:0008757">
    <property type="term" value="F:S-adenosylmethionine-dependent methyltransferase activity"/>
    <property type="evidence" value="ECO:0007669"/>
    <property type="project" value="UniProtKB-ARBA"/>
</dbReference>
<dbReference type="InterPro" id="IPR007848">
    <property type="entry name" value="Small_mtfrase_dom"/>
</dbReference>
<evidence type="ECO:0000313" key="4">
    <source>
        <dbReference type="Proteomes" id="UP000824221"/>
    </source>
</evidence>
<dbReference type="Proteomes" id="UP000824221">
    <property type="component" value="Unassembled WGS sequence"/>
</dbReference>
<name>A0A9D2H3E6_9FIRM</name>
<feature type="domain" description="Methyltransferase small" evidence="2">
    <location>
        <begin position="27"/>
        <end position="164"/>
    </location>
</feature>
<sequence length="269" mass="29021">MQIIEPLLIGNYRIVQDTELYRFTSDSVLLARFVKARAGEKVADFCAGCGIVGLHFFAENTGIEHVTLFELQNEMAELARRTVELNGLYDLFTVENIAVQDIPLRYIEAFSLILCNPPYEKGGFENADPKKAVCRKELMLPLEELVASAARCLKFGGRFALVHRADRLSELFCTLHAAGLEPKKLQLVSGKEGAKPYLALVMAKKGAKSGLEVLPTLSNTAAAGRMGAEKGAGAQKGNSAAGSAEDEKNTKQRAADGEGAFPTAAGEEI</sequence>
<organism evidence="3 4">
    <name type="scientific">Candidatus Gallimonas gallistercoris</name>
    <dbReference type="NCBI Taxonomy" id="2838602"/>
    <lineage>
        <taxon>Bacteria</taxon>
        <taxon>Bacillati</taxon>
        <taxon>Bacillota</taxon>
        <taxon>Clostridia</taxon>
        <taxon>Candidatus Gallimonas</taxon>
    </lineage>
</organism>
<dbReference type="GO" id="GO:0032259">
    <property type="term" value="P:methylation"/>
    <property type="evidence" value="ECO:0007669"/>
    <property type="project" value="UniProtKB-KW"/>
</dbReference>
<dbReference type="InterPro" id="IPR002052">
    <property type="entry name" value="DNA_methylase_N6_adenine_CS"/>
</dbReference>
<evidence type="ECO:0000259" key="2">
    <source>
        <dbReference type="Pfam" id="PF05175"/>
    </source>
</evidence>
<dbReference type="PANTHER" id="PTHR47739:SF1">
    <property type="entry name" value="TRNA1(VAL) (ADENINE(37)-N6)-METHYLTRANSFERASE"/>
    <property type="match status" value="1"/>
</dbReference>
<keyword evidence="3" id="KW-0489">Methyltransferase</keyword>
<dbReference type="AlphaFoldDB" id="A0A9D2H3E6"/>
<dbReference type="PANTHER" id="PTHR47739">
    <property type="entry name" value="TRNA1(VAL) (ADENINE(37)-N6)-METHYLTRANSFERASE"/>
    <property type="match status" value="1"/>
</dbReference>
<reference evidence="3" key="1">
    <citation type="journal article" date="2021" name="PeerJ">
        <title>Extensive microbial diversity within the chicken gut microbiome revealed by metagenomics and culture.</title>
        <authorList>
            <person name="Gilroy R."/>
            <person name="Ravi A."/>
            <person name="Getino M."/>
            <person name="Pursley I."/>
            <person name="Horton D.L."/>
            <person name="Alikhan N.F."/>
            <person name="Baker D."/>
            <person name="Gharbi K."/>
            <person name="Hall N."/>
            <person name="Watson M."/>
            <person name="Adriaenssens E.M."/>
            <person name="Foster-Nyarko E."/>
            <person name="Jarju S."/>
            <person name="Secka A."/>
            <person name="Antonio M."/>
            <person name="Oren A."/>
            <person name="Chaudhuri R.R."/>
            <person name="La Ragione R."/>
            <person name="Hildebrand F."/>
            <person name="Pallen M.J."/>
        </authorList>
    </citation>
    <scope>NUCLEOTIDE SEQUENCE</scope>
    <source>
        <strain evidence="3">CHK156-179</strain>
    </source>
</reference>
<dbReference type="Gene3D" id="3.40.50.150">
    <property type="entry name" value="Vaccinia Virus protein VP39"/>
    <property type="match status" value="1"/>
</dbReference>
<keyword evidence="3" id="KW-0808">Transferase</keyword>
<dbReference type="Pfam" id="PF05175">
    <property type="entry name" value="MTS"/>
    <property type="match status" value="1"/>
</dbReference>
<gene>
    <name evidence="3" type="ORF">H9797_07600</name>
</gene>
<dbReference type="EMBL" id="DXAJ01000114">
    <property type="protein sequence ID" value="HJA03222.1"/>
    <property type="molecule type" value="Genomic_DNA"/>
</dbReference>
<comment type="caution">
    <text evidence="3">The sequence shown here is derived from an EMBL/GenBank/DDBJ whole genome shotgun (WGS) entry which is preliminary data.</text>
</comment>
<feature type="region of interest" description="Disordered" evidence="1">
    <location>
        <begin position="225"/>
        <end position="269"/>
    </location>
</feature>
<dbReference type="CDD" id="cd02440">
    <property type="entry name" value="AdoMet_MTases"/>
    <property type="match status" value="1"/>
</dbReference>
<evidence type="ECO:0000256" key="1">
    <source>
        <dbReference type="SAM" id="MobiDB-lite"/>
    </source>
</evidence>
<dbReference type="InterPro" id="IPR029063">
    <property type="entry name" value="SAM-dependent_MTases_sf"/>
</dbReference>
<dbReference type="GO" id="GO:0008170">
    <property type="term" value="F:N-methyltransferase activity"/>
    <property type="evidence" value="ECO:0007669"/>
    <property type="project" value="UniProtKB-ARBA"/>
</dbReference>
<evidence type="ECO:0000313" key="3">
    <source>
        <dbReference type="EMBL" id="HJA03222.1"/>
    </source>
</evidence>
<dbReference type="PROSITE" id="PS00092">
    <property type="entry name" value="N6_MTASE"/>
    <property type="match status" value="1"/>
</dbReference>
<dbReference type="GO" id="GO:0003676">
    <property type="term" value="F:nucleic acid binding"/>
    <property type="evidence" value="ECO:0007669"/>
    <property type="project" value="InterPro"/>
</dbReference>
<dbReference type="SUPFAM" id="SSF53335">
    <property type="entry name" value="S-adenosyl-L-methionine-dependent methyltransferases"/>
    <property type="match status" value="1"/>
</dbReference>
<feature type="compositionally biased region" description="Basic and acidic residues" evidence="1">
    <location>
        <begin position="245"/>
        <end position="256"/>
    </location>
</feature>
<protein>
    <submittedName>
        <fullName evidence="3">Methyltransferase</fullName>
    </submittedName>
</protein>
<dbReference type="InterPro" id="IPR050210">
    <property type="entry name" value="tRNA_Adenine-N(6)_MTase"/>
</dbReference>
<reference evidence="3" key="2">
    <citation type="submission" date="2021-04" db="EMBL/GenBank/DDBJ databases">
        <authorList>
            <person name="Gilroy R."/>
        </authorList>
    </citation>
    <scope>NUCLEOTIDE SEQUENCE</scope>
    <source>
        <strain evidence="3">CHK156-179</strain>
    </source>
</reference>